<dbReference type="InterPro" id="IPR051531">
    <property type="entry name" value="N-acetyltransferase"/>
</dbReference>
<gene>
    <name evidence="2" type="ORF">SAMN05216274_1081</name>
</gene>
<organism evidence="2 3">
    <name type="scientific">Cryobacterium levicorallinum</name>
    <dbReference type="NCBI Taxonomy" id="995038"/>
    <lineage>
        <taxon>Bacteria</taxon>
        <taxon>Bacillati</taxon>
        <taxon>Actinomycetota</taxon>
        <taxon>Actinomycetes</taxon>
        <taxon>Micrococcales</taxon>
        <taxon>Microbacteriaceae</taxon>
        <taxon>Cryobacterium</taxon>
    </lineage>
</organism>
<evidence type="ECO:0000313" key="2">
    <source>
        <dbReference type="EMBL" id="SFH55961.1"/>
    </source>
</evidence>
<proteinExistence type="predicted"/>
<evidence type="ECO:0000259" key="1">
    <source>
        <dbReference type="PROSITE" id="PS51186"/>
    </source>
</evidence>
<dbReference type="SUPFAM" id="SSF55729">
    <property type="entry name" value="Acyl-CoA N-acyltransferases (Nat)"/>
    <property type="match status" value="1"/>
</dbReference>
<comment type="caution">
    <text evidence="2">The sequence shown here is derived from an EMBL/GenBank/DDBJ whole genome shotgun (WGS) entry which is preliminary data.</text>
</comment>
<dbReference type="PANTHER" id="PTHR43792">
    <property type="entry name" value="GNAT FAMILY, PUTATIVE (AFU_ORTHOLOGUE AFUA_3G00765)-RELATED-RELATED"/>
    <property type="match status" value="1"/>
</dbReference>
<dbReference type="Proteomes" id="UP000199681">
    <property type="component" value="Unassembled WGS sequence"/>
</dbReference>
<evidence type="ECO:0000313" key="3">
    <source>
        <dbReference type="Proteomes" id="UP000199681"/>
    </source>
</evidence>
<protein>
    <submittedName>
        <fullName evidence="2">Protein N-acetyltransferase, RimJ/RimL family</fullName>
    </submittedName>
</protein>
<dbReference type="InterPro" id="IPR016181">
    <property type="entry name" value="Acyl_CoA_acyltransferase"/>
</dbReference>
<dbReference type="PROSITE" id="PS51186">
    <property type="entry name" value="GNAT"/>
    <property type="match status" value="1"/>
</dbReference>
<sequence>MQGSGRCGWQDVDVDTLRTERLLLRPWTLDDTDFVFGLYSLWSVQQHIGLHPRVMTDRAEAIAVITRWQGMEHPIHAIRAVTDADTGEIFGNLLLKSIPASSPVTPLEPSGDTEIGWHFHPNAWHHGYATEAASAVLAEGWKTGLDRVVAVTTPSNRPSQRVCLRIGMTHKGRTDQYYNSVSELFVAEAPAT</sequence>
<reference evidence="2 3" key="1">
    <citation type="submission" date="2016-10" db="EMBL/GenBank/DDBJ databases">
        <authorList>
            <person name="Varghese N."/>
            <person name="Submissions S."/>
        </authorList>
    </citation>
    <scope>NUCLEOTIDE SEQUENCE [LARGE SCALE GENOMIC DNA]</scope>
    <source>
        <strain evidence="2 3">GMCC 1.11211</strain>
    </source>
</reference>
<dbReference type="PANTHER" id="PTHR43792:SF1">
    <property type="entry name" value="N-ACETYLTRANSFERASE DOMAIN-CONTAINING PROTEIN"/>
    <property type="match status" value="1"/>
</dbReference>
<accession>A0ABY1EDY3</accession>
<dbReference type="EMBL" id="FOPW01000008">
    <property type="protein sequence ID" value="SFH55961.1"/>
    <property type="molecule type" value="Genomic_DNA"/>
</dbReference>
<dbReference type="Gene3D" id="3.40.630.30">
    <property type="match status" value="1"/>
</dbReference>
<dbReference type="InterPro" id="IPR000182">
    <property type="entry name" value="GNAT_dom"/>
</dbReference>
<keyword evidence="3" id="KW-1185">Reference proteome</keyword>
<feature type="domain" description="N-acetyltransferase" evidence="1">
    <location>
        <begin position="22"/>
        <end position="192"/>
    </location>
</feature>
<dbReference type="Pfam" id="PF13302">
    <property type="entry name" value="Acetyltransf_3"/>
    <property type="match status" value="1"/>
</dbReference>
<name>A0ABY1EDY3_9MICO</name>